<dbReference type="AlphaFoldDB" id="A0A445CWR7"/>
<keyword evidence="2" id="KW-1185">Reference proteome</keyword>
<organism evidence="1 2">
    <name type="scientific">Arachis hypogaea</name>
    <name type="common">Peanut</name>
    <dbReference type="NCBI Taxonomy" id="3818"/>
    <lineage>
        <taxon>Eukaryota</taxon>
        <taxon>Viridiplantae</taxon>
        <taxon>Streptophyta</taxon>
        <taxon>Embryophyta</taxon>
        <taxon>Tracheophyta</taxon>
        <taxon>Spermatophyta</taxon>
        <taxon>Magnoliopsida</taxon>
        <taxon>eudicotyledons</taxon>
        <taxon>Gunneridae</taxon>
        <taxon>Pentapetalae</taxon>
        <taxon>rosids</taxon>
        <taxon>fabids</taxon>
        <taxon>Fabales</taxon>
        <taxon>Fabaceae</taxon>
        <taxon>Papilionoideae</taxon>
        <taxon>50 kb inversion clade</taxon>
        <taxon>dalbergioids sensu lato</taxon>
        <taxon>Dalbergieae</taxon>
        <taxon>Pterocarpus clade</taxon>
        <taxon>Arachis</taxon>
    </lineage>
</organism>
<dbReference type="EMBL" id="SDMP01000006">
    <property type="protein sequence ID" value="RYR55377.1"/>
    <property type="molecule type" value="Genomic_DNA"/>
</dbReference>
<sequence length="237" mass="26771">MATSASCSSTESALMTKTLQSSRRRFRAPIGLRVSMPRNPKLFNRIRASMVDSSSDFVSRIEKTWLISQVRFKFLFPSCAADDDNIKLINLIFLIFCKKNLSCSPEDKYKGEGMKKTSKDFNVLEYKFSYLFLIAPCWSLFSKTPDVCSNHGQLFVRLATQRGILNANGVGVLVSSLLVTKCSVKFHRKIPAVLFAMARRDSSCHYFVIFFQGSMCCSDCQGTGFRAKWLEEPPTSK</sequence>
<comment type="caution">
    <text evidence="1">The sequence shown here is derived from an EMBL/GenBank/DDBJ whole genome shotgun (WGS) entry which is preliminary data.</text>
</comment>
<evidence type="ECO:0000313" key="1">
    <source>
        <dbReference type="EMBL" id="RYR55377.1"/>
    </source>
</evidence>
<gene>
    <name evidence="1" type="ORF">Ahy_A06g030609</name>
</gene>
<evidence type="ECO:0000313" key="2">
    <source>
        <dbReference type="Proteomes" id="UP000289738"/>
    </source>
</evidence>
<name>A0A445CWR7_ARAHY</name>
<dbReference type="Proteomes" id="UP000289738">
    <property type="component" value="Chromosome A06"/>
</dbReference>
<proteinExistence type="predicted"/>
<protein>
    <submittedName>
        <fullName evidence="1">Uncharacterized protein</fullName>
    </submittedName>
</protein>
<reference evidence="1 2" key="1">
    <citation type="submission" date="2019-01" db="EMBL/GenBank/DDBJ databases">
        <title>Sequencing of cultivated peanut Arachis hypogaea provides insights into genome evolution and oil improvement.</title>
        <authorList>
            <person name="Chen X."/>
        </authorList>
    </citation>
    <scope>NUCLEOTIDE SEQUENCE [LARGE SCALE GENOMIC DNA]</scope>
    <source>
        <strain evidence="2">cv. Fuhuasheng</strain>
        <tissue evidence="1">Leaves</tissue>
    </source>
</reference>
<accession>A0A445CWR7</accession>